<name>A0AAN9PR40_CANGL</name>
<feature type="region of interest" description="Disordered" evidence="1">
    <location>
        <begin position="48"/>
        <end position="72"/>
    </location>
</feature>
<reference evidence="2 3" key="1">
    <citation type="submission" date="2024-01" db="EMBL/GenBank/DDBJ databases">
        <title>The genomes of 5 underutilized Papilionoideae crops provide insights into root nodulation and disease resistanc.</title>
        <authorList>
            <person name="Jiang F."/>
        </authorList>
    </citation>
    <scope>NUCLEOTIDE SEQUENCE [LARGE SCALE GENOMIC DNA]</scope>
    <source>
        <strain evidence="2">LVBAO_FW01</strain>
        <tissue evidence="2">Leaves</tissue>
    </source>
</reference>
<evidence type="ECO:0000313" key="3">
    <source>
        <dbReference type="Proteomes" id="UP001367508"/>
    </source>
</evidence>
<keyword evidence="3" id="KW-1185">Reference proteome</keyword>
<dbReference type="Proteomes" id="UP001367508">
    <property type="component" value="Unassembled WGS sequence"/>
</dbReference>
<sequence length="130" mass="14601">MASQLASDVRCQRQMHSAASYGERGSHCSLSHRQSYGYHRIQAEDNFKEQHHNNMGHEKGAKRSANRGRQQAQKLHRLGFSYLASSFLYIVVKVKAFYNGFLGDVAGEPKMGLEAPTTTEPYFSVPVLPN</sequence>
<evidence type="ECO:0000313" key="2">
    <source>
        <dbReference type="EMBL" id="KAK7307386.1"/>
    </source>
</evidence>
<protein>
    <submittedName>
        <fullName evidence="2">Uncharacterized protein</fullName>
    </submittedName>
</protein>
<accession>A0AAN9PR40</accession>
<proteinExistence type="predicted"/>
<gene>
    <name evidence="2" type="ORF">VNO77_40400</name>
</gene>
<dbReference type="EMBL" id="JAYMYQ010000010">
    <property type="protein sequence ID" value="KAK7307386.1"/>
    <property type="molecule type" value="Genomic_DNA"/>
</dbReference>
<dbReference type="AlphaFoldDB" id="A0AAN9PR40"/>
<evidence type="ECO:0000256" key="1">
    <source>
        <dbReference type="SAM" id="MobiDB-lite"/>
    </source>
</evidence>
<organism evidence="2 3">
    <name type="scientific">Canavalia gladiata</name>
    <name type="common">Sword bean</name>
    <name type="synonym">Dolichos gladiatus</name>
    <dbReference type="NCBI Taxonomy" id="3824"/>
    <lineage>
        <taxon>Eukaryota</taxon>
        <taxon>Viridiplantae</taxon>
        <taxon>Streptophyta</taxon>
        <taxon>Embryophyta</taxon>
        <taxon>Tracheophyta</taxon>
        <taxon>Spermatophyta</taxon>
        <taxon>Magnoliopsida</taxon>
        <taxon>eudicotyledons</taxon>
        <taxon>Gunneridae</taxon>
        <taxon>Pentapetalae</taxon>
        <taxon>rosids</taxon>
        <taxon>fabids</taxon>
        <taxon>Fabales</taxon>
        <taxon>Fabaceae</taxon>
        <taxon>Papilionoideae</taxon>
        <taxon>50 kb inversion clade</taxon>
        <taxon>NPAAA clade</taxon>
        <taxon>indigoferoid/millettioid clade</taxon>
        <taxon>Phaseoleae</taxon>
        <taxon>Canavalia</taxon>
    </lineage>
</organism>
<feature type="compositionally biased region" description="Basic and acidic residues" evidence="1">
    <location>
        <begin position="48"/>
        <end position="61"/>
    </location>
</feature>
<comment type="caution">
    <text evidence="2">The sequence shown here is derived from an EMBL/GenBank/DDBJ whole genome shotgun (WGS) entry which is preliminary data.</text>
</comment>